<dbReference type="PIRSF" id="PIRSF500060">
    <property type="entry name" value="UCP500060"/>
    <property type="match status" value="1"/>
</dbReference>
<comment type="similarity">
    <text evidence="1">Belongs to the glutamate synthase family.</text>
</comment>
<dbReference type="PIRSF" id="PIRSF006429">
    <property type="entry name" value="GOGAT_lg_2"/>
    <property type="match status" value="1"/>
</dbReference>
<evidence type="ECO:0000259" key="2">
    <source>
        <dbReference type="Pfam" id="PF01645"/>
    </source>
</evidence>
<dbReference type="PANTHER" id="PTHR43819:SF1">
    <property type="entry name" value="ARCHAEAL-TYPE GLUTAMATE SYNTHASE [NADPH]"/>
    <property type="match status" value="1"/>
</dbReference>
<organism evidence="3">
    <name type="scientific">marine metagenome</name>
    <dbReference type="NCBI Taxonomy" id="408172"/>
    <lineage>
        <taxon>unclassified sequences</taxon>
        <taxon>metagenomes</taxon>
        <taxon>ecological metagenomes</taxon>
    </lineage>
</organism>
<dbReference type="SUPFAM" id="SSF51395">
    <property type="entry name" value="FMN-linked oxidoreductases"/>
    <property type="match status" value="1"/>
</dbReference>
<gene>
    <name evidence="3" type="ORF">METZ01_LOCUS35482</name>
</gene>
<evidence type="ECO:0000256" key="1">
    <source>
        <dbReference type="ARBA" id="ARBA00009716"/>
    </source>
</evidence>
<dbReference type="PANTHER" id="PTHR43819">
    <property type="entry name" value="ARCHAEAL-TYPE GLUTAMATE SYNTHASE [NADPH]"/>
    <property type="match status" value="1"/>
</dbReference>
<dbReference type="InterPro" id="IPR002932">
    <property type="entry name" value="Glu_synthdom"/>
</dbReference>
<name>A0A381QVI1_9ZZZZ</name>
<dbReference type="InterPro" id="IPR013785">
    <property type="entry name" value="Aldolase_TIM"/>
</dbReference>
<dbReference type="InterPro" id="IPR027283">
    <property type="entry name" value="YerD"/>
</dbReference>
<dbReference type="Pfam" id="PF01645">
    <property type="entry name" value="Glu_synthase"/>
    <property type="match status" value="1"/>
</dbReference>
<accession>A0A381QVI1</accession>
<reference evidence="3" key="1">
    <citation type="submission" date="2018-05" db="EMBL/GenBank/DDBJ databases">
        <authorList>
            <person name="Lanie J.A."/>
            <person name="Ng W.-L."/>
            <person name="Kazmierczak K.M."/>
            <person name="Andrzejewski T.M."/>
            <person name="Davidsen T.M."/>
            <person name="Wayne K.J."/>
            <person name="Tettelin H."/>
            <person name="Glass J.I."/>
            <person name="Rusch D."/>
            <person name="Podicherti R."/>
            <person name="Tsui H.-C.T."/>
            <person name="Winkler M.E."/>
        </authorList>
    </citation>
    <scope>NUCLEOTIDE SEQUENCE</scope>
</reference>
<dbReference type="InterPro" id="IPR024188">
    <property type="entry name" value="GltB"/>
</dbReference>
<evidence type="ECO:0000313" key="3">
    <source>
        <dbReference type="EMBL" id="SUZ82628.1"/>
    </source>
</evidence>
<dbReference type="Gene3D" id="3.20.20.70">
    <property type="entry name" value="Aldolase class I"/>
    <property type="match status" value="1"/>
</dbReference>
<dbReference type="CDD" id="cd02808">
    <property type="entry name" value="GltS_FMN"/>
    <property type="match status" value="1"/>
</dbReference>
<protein>
    <recommendedName>
        <fullName evidence="2">Glutamate synthase domain-containing protein</fullName>
    </recommendedName>
</protein>
<proteinExistence type="inferred from homology"/>
<dbReference type="GO" id="GO:0006537">
    <property type="term" value="P:glutamate biosynthetic process"/>
    <property type="evidence" value="ECO:0007669"/>
    <property type="project" value="InterPro"/>
</dbReference>
<dbReference type="GO" id="GO:0015930">
    <property type="term" value="F:glutamate synthase activity"/>
    <property type="evidence" value="ECO:0007669"/>
    <property type="project" value="InterPro"/>
</dbReference>
<dbReference type="AlphaFoldDB" id="A0A381QVI1"/>
<feature type="domain" description="Glutamate synthase" evidence="2">
    <location>
        <begin position="152"/>
        <end position="467"/>
    </location>
</feature>
<sequence>MRAFFLQITVVILVVNVVSFFYLPEILWSMVIFGPLILLGLHDITQKSHSILRNFPVLGHMRFLLEEIRPEIYQYFVESDTSGRPFSREQRTVVYSRAKNTRDTIPFGTVEDVYETGYEWVNHSLSPKKMGHADVRVKIGGPECKQPYSSSILNISAMSFGALSKNAVIALNQGAKMGGFSHNTGEGGVSPYHLQGGDLVWQVGTGYFGCRDKDGKFSPDSFSDHSGREQIKMIEIKLSQGAKPGHGGILPAAKLTAEIAKIRDVPMGHDVDSPPGHTAFSNPLELLEFIAQLRELSGGKPVGFKLCVGKRREFIAICKAMHETGIAPDFITVDGGEGGTGAAPMEFSNHIGTPLVEGLIFVHNVLVGYDLRKKVKVISSGKMTSGFGLVKRLALGADLCNSARAMMMSLGCIQARKCNSNDCPVGVTTQDPSLFGGLVPEDKSMRVNSYHKNTVDSACQIMGAMGLESATELRPWHLMRRIEAYEIRNFSEIYEYIETGSLLQKSKPESYARACDAARSDSFTLAN</sequence>
<dbReference type="EMBL" id="UINC01001516">
    <property type="protein sequence ID" value="SUZ82628.1"/>
    <property type="molecule type" value="Genomic_DNA"/>
</dbReference>